<protein>
    <submittedName>
        <fullName evidence="1">Uncharacterized protein</fullName>
    </submittedName>
</protein>
<organism evidence="1 2">
    <name type="scientific">Anopheles atroparvus</name>
    <name type="common">European mosquito</name>
    <dbReference type="NCBI Taxonomy" id="41427"/>
    <lineage>
        <taxon>Eukaryota</taxon>
        <taxon>Metazoa</taxon>
        <taxon>Ecdysozoa</taxon>
        <taxon>Arthropoda</taxon>
        <taxon>Hexapoda</taxon>
        <taxon>Insecta</taxon>
        <taxon>Pterygota</taxon>
        <taxon>Neoptera</taxon>
        <taxon>Endopterygota</taxon>
        <taxon>Diptera</taxon>
        <taxon>Nematocera</taxon>
        <taxon>Culicoidea</taxon>
        <taxon>Culicidae</taxon>
        <taxon>Anophelinae</taxon>
        <taxon>Anopheles</taxon>
    </lineage>
</organism>
<dbReference type="Proteomes" id="UP000075880">
    <property type="component" value="Unassembled WGS sequence"/>
</dbReference>
<reference evidence="1" key="1">
    <citation type="submission" date="2024-04" db="UniProtKB">
        <authorList>
            <consortium name="EnsemblMetazoa"/>
        </authorList>
    </citation>
    <scope>IDENTIFICATION</scope>
    <source>
        <strain evidence="1">EBRO</strain>
    </source>
</reference>
<keyword evidence="2" id="KW-1185">Reference proteome</keyword>
<proteinExistence type="predicted"/>
<dbReference type="AlphaFoldDB" id="A0AAG5CUS4"/>
<accession>A0AAG5CUS4</accession>
<evidence type="ECO:0000313" key="2">
    <source>
        <dbReference type="Proteomes" id="UP000075880"/>
    </source>
</evidence>
<dbReference type="EnsemblMetazoa" id="ENSAATROPT002738">
    <property type="protein sequence ID" value="ENSAATROPP002631"/>
    <property type="gene ID" value="ENSAATROPG002168"/>
</dbReference>
<name>A0AAG5CUS4_ANOAO</name>
<evidence type="ECO:0000313" key="1">
    <source>
        <dbReference type="EnsemblMetazoa" id="ENSAATROPP002631"/>
    </source>
</evidence>
<sequence>LCVLPPVPTTVCVGTCRGMSKTGLSLPAINKKKKKHHQVVGGGREARHATGDVLRAKADTVYAKHVHRMGGIVKRGESYVT</sequence>